<name>A0A9P6JSY7_9AGAR</name>
<dbReference type="InterPro" id="IPR002018">
    <property type="entry name" value="CarbesteraseB"/>
</dbReference>
<dbReference type="EMBL" id="MU157835">
    <property type="protein sequence ID" value="KAF9531408.1"/>
    <property type="molecule type" value="Genomic_DNA"/>
</dbReference>
<dbReference type="InterPro" id="IPR019819">
    <property type="entry name" value="Carboxylesterase_B_CS"/>
</dbReference>
<reference evidence="5" key="1">
    <citation type="submission" date="2020-11" db="EMBL/GenBank/DDBJ databases">
        <authorList>
            <consortium name="DOE Joint Genome Institute"/>
            <person name="Ahrendt S."/>
            <person name="Riley R."/>
            <person name="Andreopoulos W."/>
            <person name="Labutti K."/>
            <person name="Pangilinan J."/>
            <person name="Ruiz-Duenas F.J."/>
            <person name="Barrasa J.M."/>
            <person name="Sanchez-Garcia M."/>
            <person name="Camarero S."/>
            <person name="Miyauchi S."/>
            <person name="Serrano A."/>
            <person name="Linde D."/>
            <person name="Babiker R."/>
            <person name="Drula E."/>
            <person name="Ayuso-Fernandez I."/>
            <person name="Pacheco R."/>
            <person name="Padilla G."/>
            <person name="Ferreira P."/>
            <person name="Barriuso J."/>
            <person name="Kellner H."/>
            <person name="Castanera R."/>
            <person name="Alfaro M."/>
            <person name="Ramirez L."/>
            <person name="Pisabarro A.G."/>
            <person name="Kuo A."/>
            <person name="Tritt A."/>
            <person name="Lipzen A."/>
            <person name="He G."/>
            <person name="Yan M."/>
            <person name="Ng V."/>
            <person name="Cullen D."/>
            <person name="Martin F."/>
            <person name="Rosso M.-N."/>
            <person name="Henrissat B."/>
            <person name="Hibbett D."/>
            <person name="Martinez A.T."/>
            <person name="Grigoriev I.V."/>
        </authorList>
    </citation>
    <scope>NUCLEOTIDE SEQUENCE</scope>
    <source>
        <strain evidence="5">CBS 506.95</strain>
    </source>
</reference>
<evidence type="ECO:0000256" key="3">
    <source>
        <dbReference type="RuleBase" id="RU361235"/>
    </source>
</evidence>
<dbReference type="PROSITE" id="PS00122">
    <property type="entry name" value="CARBOXYLESTERASE_B_1"/>
    <property type="match status" value="1"/>
</dbReference>
<dbReference type="AlphaFoldDB" id="A0A9P6JSY7"/>
<dbReference type="PROSITE" id="PS00941">
    <property type="entry name" value="CARBOXYLESTERASE_B_2"/>
    <property type="match status" value="1"/>
</dbReference>
<keyword evidence="2 3" id="KW-0378">Hydrolase</keyword>
<evidence type="ECO:0000259" key="4">
    <source>
        <dbReference type="Pfam" id="PF00135"/>
    </source>
</evidence>
<dbReference type="EC" id="3.1.1.-" evidence="3"/>
<feature type="domain" description="Carboxylesterase type B" evidence="4">
    <location>
        <begin position="38"/>
        <end position="531"/>
    </location>
</feature>
<accession>A0A9P6JSY7</accession>
<evidence type="ECO:0000256" key="1">
    <source>
        <dbReference type="ARBA" id="ARBA00005964"/>
    </source>
</evidence>
<protein>
    <recommendedName>
        <fullName evidence="3">Carboxylic ester hydrolase</fullName>
        <ecNumber evidence="3">3.1.1.-</ecNumber>
    </recommendedName>
</protein>
<keyword evidence="3" id="KW-0732">Signal</keyword>
<dbReference type="SUPFAM" id="SSF53474">
    <property type="entry name" value="alpha/beta-Hydrolases"/>
    <property type="match status" value="1"/>
</dbReference>
<evidence type="ECO:0000256" key="2">
    <source>
        <dbReference type="ARBA" id="ARBA00022801"/>
    </source>
</evidence>
<evidence type="ECO:0000313" key="5">
    <source>
        <dbReference type="EMBL" id="KAF9531408.1"/>
    </source>
</evidence>
<gene>
    <name evidence="5" type="ORF">CPB83DRAFT_809076</name>
</gene>
<comment type="caution">
    <text evidence="5">The sequence shown here is derived from an EMBL/GenBank/DDBJ whole genome shotgun (WGS) entry which is preliminary data.</text>
</comment>
<organism evidence="5 6">
    <name type="scientific">Crepidotus variabilis</name>
    <dbReference type="NCBI Taxonomy" id="179855"/>
    <lineage>
        <taxon>Eukaryota</taxon>
        <taxon>Fungi</taxon>
        <taxon>Dikarya</taxon>
        <taxon>Basidiomycota</taxon>
        <taxon>Agaricomycotina</taxon>
        <taxon>Agaricomycetes</taxon>
        <taxon>Agaricomycetidae</taxon>
        <taxon>Agaricales</taxon>
        <taxon>Agaricineae</taxon>
        <taxon>Crepidotaceae</taxon>
        <taxon>Crepidotus</taxon>
    </lineage>
</organism>
<feature type="signal peptide" evidence="3">
    <location>
        <begin position="1"/>
        <end position="29"/>
    </location>
</feature>
<dbReference type="Gene3D" id="3.40.50.1820">
    <property type="entry name" value="alpha/beta hydrolase"/>
    <property type="match status" value="1"/>
</dbReference>
<sequence length="561" mass="60881">MFSAVLWRVYLLPALSLICLSIAAKPADGTAISASPPVNLGYATYQGASYFDPFTTRTNTQFLGVRYAAPPIGSLRFAAPQKPGTVADIQMADQQPNLCYQANNGQQAQSPYRQGAHRRQSEDLGTSEDCLFLNVFVPGKVGDSKNLPVVAWIHGGGYIEGGAGYSFYGYNGYNGNDLIRASNGTAIVVVFQYRLGVFGFLAGQKVKDGGVLNAGLLDQQFALKWIQDNISKFGGDPQKVTIWGESAGAGSVLQHLVANGGKTNPPLFRAAITSSTFLPSQYKYNDRIPETMYNRTLAVAGCTTAKDSLQCLRGTDVSTLQIANTAISQSGFFGTFTWVPVVDGSFISDRPTVLLKQGKVNSNNYLGVTNVDEGSIFVNQNLPVVSPTTPLLYVANLFPVMEVSNATAATQVYSSFGTTYQQGVQMMADSIFLCPTYYVLKAFEKKAAFKSEFAIPPGSHGNDLAYYWPDGDNVIPDYNNQPFIDGFSQSFANFWTSLDPNKKWDDKNITPLWKTWTSATKVEMHFGEAETGVPDVKAISSSDALLQRCNFWDSISAATAQ</sequence>
<dbReference type="InterPro" id="IPR050309">
    <property type="entry name" value="Type-B_Carboxylest/Lipase"/>
</dbReference>
<proteinExistence type="inferred from homology"/>
<keyword evidence="6" id="KW-1185">Reference proteome</keyword>
<evidence type="ECO:0000313" key="6">
    <source>
        <dbReference type="Proteomes" id="UP000807306"/>
    </source>
</evidence>
<dbReference type="Pfam" id="PF00135">
    <property type="entry name" value="COesterase"/>
    <property type="match status" value="1"/>
</dbReference>
<feature type="chain" id="PRO_5040529486" description="Carboxylic ester hydrolase" evidence="3">
    <location>
        <begin position="30"/>
        <end position="561"/>
    </location>
</feature>
<dbReference type="GO" id="GO:0016787">
    <property type="term" value="F:hydrolase activity"/>
    <property type="evidence" value="ECO:0007669"/>
    <property type="project" value="UniProtKB-KW"/>
</dbReference>
<dbReference type="InterPro" id="IPR019826">
    <property type="entry name" value="Carboxylesterase_B_AS"/>
</dbReference>
<dbReference type="PANTHER" id="PTHR11559">
    <property type="entry name" value="CARBOXYLESTERASE"/>
    <property type="match status" value="1"/>
</dbReference>
<dbReference type="OrthoDB" id="408631at2759"/>
<dbReference type="Proteomes" id="UP000807306">
    <property type="component" value="Unassembled WGS sequence"/>
</dbReference>
<dbReference type="InterPro" id="IPR029058">
    <property type="entry name" value="AB_hydrolase_fold"/>
</dbReference>
<comment type="similarity">
    <text evidence="1 3">Belongs to the type-B carboxylesterase/lipase family.</text>
</comment>